<reference evidence="3 4" key="1">
    <citation type="journal article" date="2013" name="PLoS Genet.">
        <title>Genomic mechanisms accounting for the adaptation to parasitism in nematode-trapping fungi.</title>
        <authorList>
            <person name="Meerupati T."/>
            <person name="Andersson K.M."/>
            <person name="Friman E."/>
            <person name="Kumar D."/>
            <person name="Tunlid A."/>
            <person name="Ahren D."/>
        </authorList>
    </citation>
    <scope>NUCLEOTIDE SEQUENCE [LARGE SCALE GENOMIC DNA]</scope>
    <source>
        <strain evidence="3 4">CBS 200.50</strain>
    </source>
</reference>
<keyword evidence="4" id="KW-1185">Reference proteome</keyword>
<reference evidence="4" key="2">
    <citation type="submission" date="2013-04" db="EMBL/GenBank/DDBJ databases">
        <title>Genomic mechanisms accounting for the adaptation to parasitism in nematode-trapping fungi.</title>
        <authorList>
            <person name="Ahren D.G."/>
        </authorList>
    </citation>
    <scope>NUCLEOTIDE SEQUENCE [LARGE SCALE GENOMIC DNA]</scope>
    <source>
        <strain evidence="4">CBS 200.50</strain>
    </source>
</reference>
<comment type="caution">
    <text evidence="3">The sequence shown here is derived from an EMBL/GenBank/DDBJ whole genome shotgun (WGS) entry which is preliminary data.</text>
</comment>
<keyword evidence="2" id="KW-1133">Transmembrane helix</keyword>
<protein>
    <submittedName>
        <fullName evidence="3">Uncharacterized protein</fullName>
    </submittedName>
</protein>
<gene>
    <name evidence="3" type="ORF">H072_11110</name>
</gene>
<evidence type="ECO:0000256" key="1">
    <source>
        <dbReference type="SAM" id="MobiDB-lite"/>
    </source>
</evidence>
<dbReference type="HOGENOM" id="CLU_994045_0_0_1"/>
<feature type="compositionally biased region" description="Polar residues" evidence="1">
    <location>
        <begin position="83"/>
        <end position="92"/>
    </location>
</feature>
<dbReference type="Proteomes" id="UP000015100">
    <property type="component" value="Unassembled WGS sequence"/>
</dbReference>
<evidence type="ECO:0000313" key="4">
    <source>
        <dbReference type="Proteomes" id="UP000015100"/>
    </source>
</evidence>
<accession>S7ZXK5</accession>
<keyword evidence="2" id="KW-0472">Membrane</keyword>
<proteinExistence type="predicted"/>
<feature type="compositionally biased region" description="Acidic residues" evidence="1">
    <location>
        <begin position="93"/>
        <end position="104"/>
    </location>
</feature>
<feature type="transmembrane region" description="Helical" evidence="2">
    <location>
        <begin position="157"/>
        <end position="178"/>
    </location>
</feature>
<dbReference type="AlphaFoldDB" id="S7ZXK5"/>
<feature type="transmembrane region" description="Helical" evidence="2">
    <location>
        <begin position="246"/>
        <end position="267"/>
    </location>
</feature>
<dbReference type="EMBL" id="AQGS01001127">
    <property type="protein sequence ID" value="EPS35485.1"/>
    <property type="molecule type" value="Genomic_DNA"/>
</dbReference>
<name>S7ZXK5_DACHA</name>
<feature type="transmembrane region" description="Helical" evidence="2">
    <location>
        <begin position="218"/>
        <end position="240"/>
    </location>
</feature>
<dbReference type="OrthoDB" id="10632252at2759"/>
<evidence type="ECO:0000256" key="2">
    <source>
        <dbReference type="SAM" id="Phobius"/>
    </source>
</evidence>
<evidence type="ECO:0000313" key="3">
    <source>
        <dbReference type="EMBL" id="EPS35485.1"/>
    </source>
</evidence>
<sequence length="280" mass="30871">MPRIRSYRENIEIMLGSLSEHPGKQRDIREIIADTLWGWDKLFRAWDKYLAELEEAQMQRDREVASAVALEASEGLRRRKNAANSVYPSLNQDETDLNTNDEPDDRPMDSATPKPIKNSAVVPAIAPWHNISFPPFFYPTARPTAPRLKILLLDRNTLLLLVFFLALISGIFSGMAFFNPNSQIYSSLSQLFRLLASLWCLQFPLLRDKALPIWPARGWLYGAVGVSAGLGVLGVILVTFDISWSGLIAALGDFAALGATMLLAMGINGGSSVGGHSATP</sequence>
<keyword evidence="2" id="KW-0812">Transmembrane</keyword>
<organism evidence="3 4">
    <name type="scientific">Dactylellina haptotyla (strain CBS 200.50)</name>
    <name type="common">Nematode-trapping fungus</name>
    <name type="synonym">Monacrosporium haptotylum</name>
    <dbReference type="NCBI Taxonomy" id="1284197"/>
    <lineage>
        <taxon>Eukaryota</taxon>
        <taxon>Fungi</taxon>
        <taxon>Dikarya</taxon>
        <taxon>Ascomycota</taxon>
        <taxon>Pezizomycotina</taxon>
        <taxon>Orbiliomycetes</taxon>
        <taxon>Orbiliales</taxon>
        <taxon>Orbiliaceae</taxon>
        <taxon>Dactylellina</taxon>
    </lineage>
</organism>
<feature type="region of interest" description="Disordered" evidence="1">
    <location>
        <begin position="83"/>
        <end position="115"/>
    </location>
</feature>